<feature type="transmembrane region" description="Helical" evidence="1">
    <location>
        <begin position="123"/>
        <end position="143"/>
    </location>
</feature>
<reference evidence="3" key="1">
    <citation type="submission" date="2016-01" db="EMBL/GenBank/DDBJ databases">
        <authorList>
            <person name="Mitreva M."/>
            <person name="Pepin K.H."/>
            <person name="Mihindukulasuriya K.A."/>
            <person name="Fulton R."/>
            <person name="Fronick C."/>
            <person name="O'Laughlin M."/>
            <person name="Miner T."/>
            <person name="Herter B."/>
            <person name="Rosa B.A."/>
            <person name="Cordes M."/>
            <person name="Tomlinson C."/>
            <person name="Wollam A."/>
            <person name="Palsikar V.B."/>
            <person name="Mardis E.R."/>
            <person name="Wilson R.K."/>
        </authorList>
    </citation>
    <scope>NUCLEOTIDE SEQUENCE [LARGE SCALE GENOMIC DNA]</scope>
    <source>
        <strain evidence="3">DNF00896</strain>
    </source>
</reference>
<evidence type="ECO:0000313" key="2">
    <source>
        <dbReference type="EMBL" id="KXB53479.1"/>
    </source>
</evidence>
<feature type="transmembrane region" description="Helical" evidence="1">
    <location>
        <begin position="208"/>
        <end position="226"/>
    </location>
</feature>
<dbReference type="STRING" id="467210.HMPREF1866_02551"/>
<keyword evidence="3" id="KW-1185">Reference proteome</keyword>
<proteinExistence type="predicted"/>
<dbReference type="EMBL" id="LSDA01000140">
    <property type="protein sequence ID" value="KXB53479.1"/>
    <property type="molecule type" value="Genomic_DNA"/>
</dbReference>
<keyword evidence="1" id="KW-0472">Membrane</keyword>
<evidence type="ECO:0008006" key="4">
    <source>
        <dbReference type="Google" id="ProtNLM"/>
    </source>
</evidence>
<dbReference type="Pfam" id="PF10086">
    <property type="entry name" value="YhfC"/>
    <property type="match status" value="1"/>
</dbReference>
<feature type="transmembrane region" description="Helical" evidence="1">
    <location>
        <begin position="6"/>
        <end position="29"/>
    </location>
</feature>
<name>A0A133ZDG2_9FIRM</name>
<accession>A0A133ZDG2</accession>
<dbReference type="AlphaFoldDB" id="A0A133ZDG2"/>
<protein>
    <recommendedName>
        <fullName evidence="4">YhfC family intramembrane metalloprotease</fullName>
    </recommendedName>
</protein>
<keyword evidence="1" id="KW-1133">Transmembrane helix</keyword>
<feature type="transmembrane region" description="Helical" evidence="1">
    <location>
        <begin position="176"/>
        <end position="201"/>
    </location>
</feature>
<organism evidence="2 3">
    <name type="scientific">Lachnoanaerobaculum saburreum</name>
    <dbReference type="NCBI Taxonomy" id="467210"/>
    <lineage>
        <taxon>Bacteria</taxon>
        <taxon>Bacillati</taxon>
        <taxon>Bacillota</taxon>
        <taxon>Clostridia</taxon>
        <taxon>Lachnospirales</taxon>
        <taxon>Lachnospiraceae</taxon>
        <taxon>Lachnoanaerobaculum</taxon>
    </lineage>
</organism>
<dbReference type="PIRSF" id="PIRSF033101">
    <property type="entry name" value="UCP033101"/>
    <property type="match status" value="1"/>
</dbReference>
<dbReference type="PATRIC" id="fig|467210.3.peg.2526"/>
<keyword evidence="1" id="KW-0812">Transmembrane</keyword>
<feature type="transmembrane region" description="Helical" evidence="1">
    <location>
        <begin position="79"/>
        <end position="103"/>
    </location>
</feature>
<feature type="transmembrane region" description="Helical" evidence="1">
    <location>
        <begin position="41"/>
        <end position="59"/>
    </location>
</feature>
<dbReference type="RefSeq" id="WP_060932108.1">
    <property type="nucleotide sequence ID" value="NZ_KQ959848.1"/>
</dbReference>
<sequence>MSKVPSLSIFFMGAAAFAGFLIPIVLFIYFRKNKKTDISPFFVGCFIFIFFFMILETSVHKVVLGASIGANIKNNIVLYAIYGGAMAAVFEECGRLFAFKVMLKKRMDKDINALMYGAGHGGFEAAAILGFTMISNLTLAAMVNGGKMESVLGNLSGDALSQIRTSITTLATTPSYIFLLGIAERISTVVIQISLSVLVWFSVKDKKSLFFAALLIHFVVDAITVIMTGTHIPAVIVEAVLAAVAVVAALFARNIYRKEEN</sequence>
<dbReference type="InterPro" id="IPR011397">
    <property type="entry name" value="YhfC"/>
</dbReference>
<comment type="caution">
    <text evidence="2">The sequence shown here is derived from an EMBL/GenBank/DDBJ whole genome shotgun (WGS) entry which is preliminary data.</text>
</comment>
<feature type="transmembrane region" description="Helical" evidence="1">
    <location>
        <begin position="232"/>
        <end position="252"/>
    </location>
</feature>
<evidence type="ECO:0000256" key="1">
    <source>
        <dbReference type="SAM" id="Phobius"/>
    </source>
</evidence>
<evidence type="ECO:0000313" key="3">
    <source>
        <dbReference type="Proteomes" id="UP000070394"/>
    </source>
</evidence>
<dbReference type="OrthoDB" id="9807167at2"/>
<dbReference type="Proteomes" id="UP000070394">
    <property type="component" value="Unassembled WGS sequence"/>
</dbReference>
<gene>
    <name evidence="2" type="ORF">HMPREF1866_02551</name>
</gene>